<evidence type="ECO:0000256" key="6">
    <source>
        <dbReference type="ARBA" id="ARBA00022824"/>
    </source>
</evidence>
<dbReference type="GO" id="GO:0036513">
    <property type="term" value="C:Derlin-1 retrotranslocation complex"/>
    <property type="evidence" value="ECO:0007669"/>
    <property type="project" value="TreeGrafter"/>
</dbReference>
<dbReference type="AlphaFoldDB" id="A0A974HR06"/>
<evidence type="ECO:0008006" key="14">
    <source>
        <dbReference type="Google" id="ProtNLM"/>
    </source>
</evidence>
<feature type="compositionally biased region" description="Low complexity" evidence="10">
    <location>
        <begin position="136"/>
        <end position="147"/>
    </location>
</feature>
<feature type="transmembrane region" description="Helical" evidence="11">
    <location>
        <begin position="31"/>
        <end position="49"/>
    </location>
</feature>
<dbReference type="GO" id="GO:0030970">
    <property type="term" value="P:retrograde protein transport, ER to cytosol"/>
    <property type="evidence" value="ECO:0007669"/>
    <property type="project" value="TreeGrafter"/>
</dbReference>
<dbReference type="Pfam" id="PF06936">
    <property type="entry name" value="Selenoprotein_S"/>
    <property type="match status" value="1"/>
</dbReference>
<name>A0A974HR06_XENLA</name>
<evidence type="ECO:0000256" key="8">
    <source>
        <dbReference type="ARBA" id="ARBA00022989"/>
    </source>
</evidence>
<evidence type="ECO:0000256" key="2">
    <source>
        <dbReference type="ARBA" id="ARBA00004496"/>
    </source>
</evidence>
<proteinExistence type="inferred from homology"/>
<keyword evidence="6" id="KW-0256">Endoplasmic reticulum</keyword>
<evidence type="ECO:0000256" key="5">
    <source>
        <dbReference type="ARBA" id="ARBA00022692"/>
    </source>
</evidence>
<evidence type="ECO:0000256" key="7">
    <source>
        <dbReference type="ARBA" id="ARBA00022933"/>
    </source>
</evidence>
<comment type="similarity">
    <text evidence="3">Belongs to the selenoprotein S family.</text>
</comment>
<dbReference type="GO" id="GO:0036502">
    <property type="term" value="C:Derlin-1-VIMP complex"/>
    <property type="evidence" value="ECO:0007669"/>
    <property type="project" value="TreeGrafter"/>
</dbReference>
<reference evidence="13" key="1">
    <citation type="journal article" date="2016" name="Nature">
        <title>Genome evolution in the allotetraploid frog Xenopus laevis.</title>
        <authorList>
            <person name="Session A.M."/>
            <person name="Uno Y."/>
            <person name="Kwon T."/>
            <person name="Chapman J.A."/>
            <person name="Toyoda A."/>
            <person name="Takahashi S."/>
            <person name="Fukui A."/>
            <person name="Hikosaka A."/>
            <person name="Suzuki A."/>
            <person name="Kondo M."/>
            <person name="van Heeringen S.J."/>
            <person name="Quigley I."/>
            <person name="Heinz S."/>
            <person name="Ogino H."/>
            <person name="Ochi H."/>
            <person name="Hellsten U."/>
            <person name="Lyons J.B."/>
            <person name="Simakov O."/>
            <person name="Putnam N."/>
            <person name="Stites J."/>
            <person name="Kuroki Y."/>
            <person name="Tanaka T."/>
            <person name="Michiue T."/>
            <person name="Watanabe M."/>
            <person name="Bogdanovic O."/>
            <person name="Lister R."/>
            <person name="Georgiou G."/>
            <person name="Paranjpe S.S."/>
            <person name="van Kruijsbergen I."/>
            <person name="Shu S."/>
            <person name="Carlson J."/>
            <person name="Kinoshita T."/>
            <person name="Ohta Y."/>
            <person name="Mawaribuchi S."/>
            <person name="Jenkins J."/>
            <person name="Grimwood J."/>
            <person name="Schmutz J."/>
            <person name="Mitros T."/>
            <person name="Mozaffari S.V."/>
            <person name="Suzuki Y."/>
            <person name="Haramoto Y."/>
            <person name="Yamamoto T.S."/>
            <person name="Takagi C."/>
            <person name="Heald R."/>
            <person name="Miller K."/>
            <person name="Haudenschild C."/>
            <person name="Kitzman J."/>
            <person name="Nakayama T."/>
            <person name="Izutsu Y."/>
            <person name="Robert J."/>
            <person name="Fortriede J."/>
            <person name="Burns K."/>
            <person name="Lotay V."/>
            <person name="Karimi K."/>
            <person name="Yasuoka Y."/>
            <person name="Dichmann D.S."/>
            <person name="Flajnik M.F."/>
            <person name="Houston D.W."/>
            <person name="Shendure J."/>
            <person name="DuPasquier L."/>
            <person name="Vize P.D."/>
            <person name="Zorn A.M."/>
            <person name="Ito M."/>
            <person name="Marcotte E.M."/>
            <person name="Wallingford J.B."/>
            <person name="Ito Y."/>
            <person name="Asashima M."/>
            <person name="Ueno N."/>
            <person name="Matsuda Y."/>
            <person name="Veenstra G.J."/>
            <person name="Fujiyama A."/>
            <person name="Harland R.M."/>
            <person name="Taira M."/>
            <person name="Rokhsar D.S."/>
        </authorList>
    </citation>
    <scope>NUCLEOTIDE SEQUENCE [LARGE SCALE GENOMIC DNA]</scope>
    <source>
        <strain evidence="13">J</strain>
    </source>
</reference>
<evidence type="ECO:0000256" key="10">
    <source>
        <dbReference type="SAM" id="MobiDB-lite"/>
    </source>
</evidence>
<dbReference type="GO" id="GO:0030968">
    <property type="term" value="P:endoplasmic reticulum unfolded protein response"/>
    <property type="evidence" value="ECO:0007669"/>
    <property type="project" value="TreeGrafter"/>
</dbReference>
<accession>A0A974HR06</accession>
<evidence type="ECO:0000256" key="3">
    <source>
        <dbReference type="ARBA" id="ARBA00011034"/>
    </source>
</evidence>
<comment type="subcellular location">
    <subcellularLocation>
        <location evidence="2">Cytoplasm</location>
    </subcellularLocation>
    <subcellularLocation>
        <location evidence="1">Endoplasmic reticulum membrane</location>
        <topology evidence="1">Single-pass membrane protein</topology>
    </subcellularLocation>
</comment>
<evidence type="ECO:0000256" key="9">
    <source>
        <dbReference type="ARBA" id="ARBA00023136"/>
    </source>
</evidence>
<keyword evidence="8 11" id="KW-1133">Transmembrane helix</keyword>
<dbReference type="EMBL" id="CM004471">
    <property type="protein sequence ID" value="OCT86763.1"/>
    <property type="molecule type" value="Genomic_DNA"/>
</dbReference>
<keyword evidence="4" id="KW-0963">Cytoplasm</keyword>
<dbReference type="PANTHER" id="PTHR28621:SF1">
    <property type="entry name" value="SELENOPROTEIN S"/>
    <property type="match status" value="1"/>
</dbReference>
<protein>
    <recommendedName>
        <fullName evidence="14">Selenoprotein S</fullName>
    </recommendedName>
</protein>
<evidence type="ECO:0000313" key="13">
    <source>
        <dbReference type="Proteomes" id="UP000694892"/>
    </source>
</evidence>
<gene>
    <name evidence="12" type="ORF">XELAEV_18020452mg</name>
</gene>
<sequence>MELGNQPGQGNRPEIELEWYQYLQNTVGEALSNYGWYILLGCIVIYFLIQKLSANFTRAVASTRTTVTDPDEIVRRQEAVAAARMRMQVELNAQAELYKQKQVQLQEEKRRRNIETWDRMQEGKSSKVGCRLVQDASPRTSTSSSAPKPKPESRPLRDSGYNPLTGGGGGTCAWRPGRRGPSSGGS</sequence>
<dbReference type="OMA" id="QQYGWFV"/>
<evidence type="ECO:0000256" key="4">
    <source>
        <dbReference type="ARBA" id="ARBA00022490"/>
    </source>
</evidence>
<organism evidence="12 13">
    <name type="scientific">Xenopus laevis</name>
    <name type="common">African clawed frog</name>
    <dbReference type="NCBI Taxonomy" id="8355"/>
    <lineage>
        <taxon>Eukaryota</taxon>
        <taxon>Metazoa</taxon>
        <taxon>Chordata</taxon>
        <taxon>Craniata</taxon>
        <taxon>Vertebrata</taxon>
        <taxon>Euteleostomi</taxon>
        <taxon>Amphibia</taxon>
        <taxon>Batrachia</taxon>
        <taxon>Anura</taxon>
        <taxon>Pipoidea</taxon>
        <taxon>Pipidae</taxon>
        <taxon>Xenopodinae</taxon>
        <taxon>Xenopus</taxon>
        <taxon>Xenopus</taxon>
    </lineage>
</organism>
<dbReference type="InterPro" id="IPR009703">
    <property type="entry name" value="Selenoprotein_S"/>
</dbReference>
<dbReference type="Proteomes" id="UP000694892">
    <property type="component" value="Chromosome 3S"/>
</dbReference>
<evidence type="ECO:0000256" key="11">
    <source>
        <dbReference type="SAM" id="Phobius"/>
    </source>
</evidence>
<keyword evidence="9 11" id="KW-0472">Membrane</keyword>
<feature type="region of interest" description="Disordered" evidence="10">
    <location>
        <begin position="117"/>
        <end position="186"/>
    </location>
</feature>
<keyword evidence="7" id="KW-0712">Selenocysteine</keyword>
<keyword evidence="5 11" id="KW-0812">Transmembrane</keyword>
<evidence type="ECO:0000313" key="12">
    <source>
        <dbReference type="EMBL" id="OCT86763.1"/>
    </source>
</evidence>
<dbReference type="Gene3D" id="6.10.250.2950">
    <property type="match status" value="1"/>
</dbReference>
<evidence type="ECO:0000256" key="1">
    <source>
        <dbReference type="ARBA" id="ARBA00004389"/>
    </source>
</evidence>
<dbReference type="PANTHER" id="PTHR28621">
    <property type="entry name" value="SELENOPROTEIN S"/>
    <property type="match status" value="1"/>
</dbReference>